<feature type="domain" description="Fibrillar collagen NC1" evidence="7">
    <location>
        <begin position="104"/>
        <end position="267"/>
    </location>
</feature>
<keyword evidence="3" id="KW-0176">Collagen</keyword>
<dbReference type="InterPro" id="IPR000885">
    <property type="entry name" value="Fib_collagen_C"/>
</dbReference>
<name>A0ABN8NCB1_9CNID</name>
<comment type="subcellular location">
    <subcellularLocation>
        <location evidence="1">Secreted</location>
    </subcellularLocation>
</comment>
<organism evidence="8 9">
    <name type="scientific">Porites lobata</name>
    <dbReference type="NCBI Taxonomy" id="104759"/>
    <lineage>
        <taxon>Eukaryota</taxon>
        <taxon>Metazoa</taxon>
        <taxon>Cnidaria</taxon>
        <taxon>Anthozoa</taxon>
        <taxon>Hexacorallia</taxon>
        <taxon>Scleractinia</taxon>
        <taxon>Fungiina</taxon>
        <taxon>Poritidae</taxon>
        <taxon>Porites</taxon>
    </lineage>
</organism>
<evidence type="ECO:0000259" key="6">
    <source>
        <dbReference type="PROSITE" id="PS51406"/>
    </source>
</evidence>
<evidence type="ECO:0000256" key="1">
    <source>
        <dbReference type="ARBA" id="ARBA00004613"/>
    </source>
</evidence>
<dbReference type="SUPFAM" id="SSF56496">
    <property type="entry name" value="Fibrinogen C-terminal domain-like"/>
    <property type="match status" value="1"/>
</dbReference>
<reference evidence="8 9" key="1">
    <citation type="submission" date="2022-05" db="EMBL/GenBank/DDBJ databases">
        <authorList>
            <consortium name="Genoscope - CEA"/>
            <person name="William W."/>
        </authorList>
    </citation>
    <scope>NUCLEOTIDE SEQUENCE [LARGE SCALE GENOMIC DNA]</scope>
</reference>
<protein>
    <recommendedName>
        <fullName evidence="10">Fibrinogen C-terminal domain-containing protein</fullName>
    </recommendedName>
</protein>
<evidence type="ECO:0000259" key="7">
    <source>
        <dbReference type="PROSITE" id="PS51461"/>
    </source>
</evidence>
<evidence type="ECO:0000313" key="9">
    <source>
        <dbReference type="Proteomes" id="UP001159405"/>
    </source>
</evidence>
<sequence>MLRLFIPLFLVLILRSFASQKNSVSNQNHCCNCRDGRDGRDGQNGKDGRDGRDGINGNGMKLKTCLFFRVKKENVASVSGNNAGGVIKFSDTTEKCAASIAGTVRYISSQKSLQLCDGSVWLPLLTVGKGYTADRPGRHCLDILNSGQSHGSGLYWIDPNGGSTKDSFQAFCDMETERGGWTLVATKVSPGFLFIKTVFSTVAAATKNRDTASHIHPSMGDWKEFMFRFADVDIIRVIYNRKVGAPNKDKEEFDKFLMGKSMNVGKT</sequence>
<dbReference type="NCBIfam" id="NF040941">
    <property type="entry name" value="GGGWT_bact"/>
    <property type="match status" value="1"/>
</dbReference>
<proteinExistence type="predicted"/>
<feature type="signal peptide" evidence="5">
    <location>
        <begin position="1"/>
        <end position="18"/>
    </location>
</feature>
<accession>A0ABN8NCB1</accession>
<feature type="domain" description="Fibrinogen C-terminal" evidence="6">
    <location>
        <begin position="131"/>
        <end position="184"/>
    </location>
</feature>
<dbReference type="InterPro" id="IPR002181">
    <property type="entry name" value="Fibrinogen_a/b/g_C_dom"/>
</dbReference>
<dbReference type="Pfam" id="PF01410">
    <property type="entry name" value="COLFI"/>
    <property type="match status" value="1"/>
</dbReference>
<dbReference type="PROSITE" id="PS51461">
    <property type="entry name" value="NC1_FIB"/>
    <property type="match status" value="1"/>
</dbReference>
<dbReference type="Proteomes" id="UP001159405">
    <property type="component" value="Unassembled WGS sequence"/>
</dbReference>
<keyword evidence="2" id="KW-0964">Secreted</keyword>
<dbReference type="Gene3D" id="2.60.120.1000">
    <property type="match status" value="1"/>
</dbReference>
<keyword evidence="4" id="KW-1015">Disulfide bond</keyword>
<keyword evidence="9" id="KW-1185">Reference proteome</keyword>
<comment type="caution">
    <text evidence="8">The sequence shown here is derived from an EMBL/GenBank/DDBJ whole genome shotgun (WGS) entry which is preliminary data.</text>
</comment>
<dbReference type="PANTHER" id="PTHR16146:SF46">
    <property type="entry name" value="INTELECTIN-1A-RELATED"/>
    <property type="match status" value="1"/>
</dbReference>
<evidence type="ECO:0000256" key="4">
    <source>
        <dbReference type="ARBA" id="ARBA00023157"/>
    </source>
</evidence>
<dbReference type="PROSITE" id="PS51406">
    <property type="entry name" value="FIBRINOGEN_C_2"/>
    <property type="match status" value="1"/>
</dbReference>
<keyword evidence="5" id="KW-0732">Signal</keyword>
<dbReference type="EMBL" id="CALNXK010000016">
    <property type="protein sequence ID" value="CAH3103862.1"/>
    <property type="molecule type" value="Genomic_DNA"/>
</dbReference>
<gene>
    <name evidence="8" type="ORF">PLOB_00011436</name>
</gene>
<evidence type="ECO:0000256" key="3">
    <source>
        <dbReference type="ARBA" id="ARBA00023119"/>
    </source>
</evidence>
<feature type="chain" id="PRO_5046255751" description="Fibrinogen C-terminal domain-containing protein" evidence="5">
    <location>
        <begin position="19"/>
        <end position="267"/>
    </location>
</feature>
<evidence type="ECO:0008006" key="10">
    <source>
        <dbReference type="Google" id="ProtNLM"/>
    </source>
</evidence>
<dbReference type="PANTHER" id="PTHR16146">
    <property type="entry name" value="INTELECTIN"/>
    <property type="match status" value="1"/>
</dbReference>
<evidence type="ECO:0000256" key="2">
    <source>
        <dbReference type="ARBA" id="ARBA00022525"/>
    </source>
</evidence>
<evidence type="ECO:0000256" key="5">
    <source>
        <dbReference type="SAM" id="SignalP"/>
    </source>
</evidence>
<evidence type="ECO:0000313" key="8">
    <source>
        <dbReference type="EMBL" id="CAH3103862.1"/>
    </source>
</evidence>
<dbReference type="InterPro" id="IPR036056">
    <property type="entry name" value="Fibrinogen-like_C"/>
</dbReference>